<keyword evidence="1" id="KW-0472">Membrane</keyword>
<evidence type="ECO:0000256" key="1">
    <source>
        <dbReference type="SAM" id="Phobius"/>
    </source>
</evidence>
<organism evidence="2">
    <name type="scientific">Virus NIOZ-UU159</name>
    <dbReference type="NCBI Taxonomy" id="2763270"/>
    <lineage>
        <taxon>Viruses</taxon>
    </lineage>
</organism>
<name>A0A7S9XE55_9VIRU</name>
<keyword evidence="1" id="KW-1133">Transmembrane helix</keyword>
<feature type="transmembrane region" description="Helical" evidence="1">
    <location>
        <begin position="6"/>
        <end position="28"/>
    </location>
</feature>
<protein>
    <submittedName>
        <fullName evidence="2">Uncharacterized protein</fullName>
    </submittedName>
</protein>
<gene>
    <name evidence="2" type="ORF">NIOZUU159_00080</name>
</gene>
<evidence type="ECO:0000313" key="2">
    <source>
        <dbReference type="EMBL" id="QPI16589.1"/>
    </source>
</evidence>
<keyword evidence="1" id="KW-0812">Transmembrane</keyword>
<sequence length="79" mass="9956">MMKKNYNYPVIIFTNGIILTSMLTLSFYTKRIKKLYYDPHIWMPWKNKNPWKNKINDWWHNEKPWINNKPWKNNNPWTK</sequence>
<proteinExistence type="predicted"/>
<accession>A0A7S9XE55</accession>
<reference evidence="2" key="1">
    <citation type="submission" date="2020-08" db="EMBL/GenBank/DDBJ databases">
        <title>Bridging the membrane lipid divide: bacteria of the FCB group superphylum have the potential to synthesize archaeal ether lipids.</title>
        <authorList>
            <person name="Villanueva L."/>
            <person name="von Meijenfeldt F.A.B."/>
            <person name="Westbye A.B."/>
            <person name="Yadav S."/>
            <person name="Hopmans E.C."/>
            <person name="Dutilh B.E."/>
            <person name="Sinninghe Damste J.S."/>
        </authorList>
    </citation>
    <scope>NUCLEOTIDE SEQUENCE</scope>
    <source>
        <strain evidence="2">NIOZ-UU159</strain>
    </source>
</reference>
<dbReference type="EMBL" id="MW030586">
    <property type="protein sequence ID" value="QPI16589.1"/>
    <property type="molecule type" value="Genomic_DNA"/>
</dbReference>